<organism evidence="1 2">
    <name type="scientific">Anopheles stephensi</name>
    <name type="common">Indo-Pakistan malaria mosquito</name>
    <dbReference type="NCBI Taxonomy" id="30069"/>
    <lineage>
        <taxon>Eukaryota</taxon>
        <taxon>Metazoa</taxon>
        <taxon>Ecdysozoa</taxon>
        <taxon>Arthropoda</taxon>
        <taxon>Hexapoda</taxon>
        <taxon>Insecta</taxon>
        <taxon>Pterygota</taxon>
        <taxon>Neoptera</taxon>
        <taxon>Endopterygota</taxon>
        <taxon>Diptera</taxon>
        <taxon>Nematocera</taxon>
        <taxon>Culicoidea</taxon>
        <taxon>Culicidae</taxon>
        <taxon>Anophelinae</taxon>
        <taxon>Anopheles</taxon>
    </lineage>
</organism>
<dbReference type="AlphaFoldDB" id="A0A182YI41"/>
<sequence>MSNAVFIDDWNSIIPFKIKAIDLEKPTEQFVYKAILHFFKLLHYDVSSYENMYNESIETLTAKRVELVARINHIYQLCSDSKQTSFFYIDLVKPSKNHQCIAKNANAYRFNISIYSG</sequence>
<dbReference type="VEuPathDB" id="VectorBase:ASTEI08127"/>
<evidence type="ECO:0000313" key="2">
    <source>
        <dbReference type="Proteomes" id="UP000076408"/>
    </source>
</evidence>
<keyword evidence="2" id="KW-1185">Reference proteome</keyword>
<dbReference type="VEuPathDB" id="VectorBase:ASTE003613"/>
<dbReference type="VEuPathDB" id="VectorBase:ASTEI20_038478"/>
<protein>
    <submittedName>
        <fullName evidence="1">Uncharacterized protein</fullName>
    </submittedName>
</protein>
<evidence type="ECO:0000313" key="1">
    <source>
        <dbReference type="EnsemblMetazoa" id="ASTEI08127-PA"/>
    </source>
</evidence>
<name>A0A182YI41_ANOST</name>
<accession>A0A182YI41</accession>
<dbReference type="Proteomes" id="UP000076408">
    <property type="component" value="Unassembled WGS sequence"/>
</dbReference>
<reference evidence="1" key="2">
    <citation type="submission" date="2020-05" db="UniProtKB">
        <authorList>
            <consortium name="EnsemblMetazoa"/>
        </authorList>
    </citation>
    <scope>IDENTIFICATION</scope>
    <source>
        <strain evidence="1">Indian</strain>
    </source>
</reference>
<proteinExistence type="predicted"/>
<dbReference type="STRING" id="30069.A0A182YI41"/>
<reference evidence="2" key="1">
    <citation type="journal article" date="2014" name="Genome Biol.">
        <title>Genome analysis of a major urban malaria vector mosquito, Anopheles stephensi.</title>
        <authorList>
            <person name="Jiang X."/>
            <person name="Peery A."/>
            <person name="Hall A.B."/>
            <person name="Sharma A."/>
            <person name="Chen X.G."/>
            <person name="Waterhouse R.M."/>
            <person name="Komissarov A."/>
            <person name="Riehle M.M."/>
            <person name="Shouche Y."/>
            <person name="Sharakhova M.V."/>
            <person name="Lawson D."/>
            <person name="Pakpour N."/>
            <person name="Arensburger P."/>
            <person name="Davidson V.L."/>
            <person name="Eiglmeier K."/>
            <person name="Emrich S."/>
            <person name="George P."/>
            <person name="Kennedy R.C."/>
            <person name="Mane S.P."/>
            <person name="Maslen G."/>
            <person name="Oringanje C."/>
            <person name="Qi Y."/>
            <person name="Settlage R."/>
            <person name="Tojo M."/>
            <person name="Tubio J.M."/>
            <person name="Unger M.F."/>
            <person name="Wang B."/>
            <person name="Vernick K.D."/>
            <person name="Ribeiro J.M."/>
            <person name="James A.A."/>
            <person name="Michel K."/>
            <person name="Riehle M.A."/>
            <person name="Luckhart S."/>
            <person name="Sharakhov I.V."/>
            <person name="Tu Z."/>
        </authorList>
    </citation>
    <scope>NUCLEOTIDE SEQUENCE [LARGE SCALE GENOMIC DNA]</scope>
    <source>
        <strain evidence="2">Indian</strain>
    </source>
</reference>
<dbReference type="EnsemblMetazoa" id="ASTEI08127-RA">
    <property type="protein sequence ID" value="ASTEI08127-PA"/>
    <property type="gene ID" value="ASTEI08127"/>
</dbReference>